<sequence length="76" mass="9053">MPRIIPVDYKTLLNIFQRYGCAYKRKRGSHHILSYPKAKRAVVIPEDEEIDVEIIKNNMRTVGMTREQYFELLKKV</sequence>
<dbReference type="SUPFAM" id="SSF54786">
    <property type="entry name" value="YcfA/nrd intein domain"/>
    <property type="match status" value="1"/>
</dbReference>
<dbReference type="EMBL" id="LAQJ01000109">
    <property type="protein sequence ID" value="KKO20386.1"/>
    <property type="molecule type" value="Genomic_DNA"/>
</dbReference>
<keyword evidence="9" id="KW-1185">Reference proteome</keyword>
<dbReference type="InterPro" id="IPR038570">
    <property type="entry name" value="HicA_sf"/>
</dbReference>
<evidence type="ECO:0000256" key="7">
    <source>
        <dbReference type="ARBA" id="ARBA00023016"/>
    </source>
</evidence>
<evidence type="ECO:0000313" key="8">
    <source>
        <dbReference type="EMBL" id="KKO20386.1"/>
    </source>
</evidence>
<reference evidence="8 9" key="1">
    <citation type="journal article" date="2013" name="BMC Microbiol.">
        <title>Identification of the type II cytochrome c maturation pathway in anammox bacteria by comparative genomics.</title>
        <authorList>
            <person name="Ferousi C."/>
            <person name="Speth D.R."/>
            <person name="Reimann J."/>
            <person name="Op den Camp H.J."/>
            <person name="Allen J.W."/>
            <person name="Keltjens J.T."/>
            <person name="Jetten M.S."/>
        </authorList>
    </citation>
    <scope>NUCLEOTIDE SEQUENCE [LARGE SCALE GENOMIC DNA]</scope>
    <source>
        <strain evidence="8">RU1</strain>
    </source>
</reference>
<gene>
    <name evidence="8" type="ORF">BROFUL_00907</name>
</gene>
<evidence type="ECO:0000256" key="4">
    <source>
        <dbReference type="ARBA" id="ARBA00022759"/>
    </source>
</evidence>
<keyword evidence="7" id="KW-0346">Stress response</keyword>
<organism evidence="8 9">
    <name type="scientific">Candidatus Brocadia fulgida</name>
    <dbReference type="NCBI Taxonomy" id="380242"/>
    <lineage>
        <taxon>Bacteria</taxon>
        <taxon>Pseudomonadati</taxon>
        <taxon>Planctomycetota</taxon>
        <taxon>Candidatus Brocadiia</taxon>
        <taxon>Candidatus Brocadiales</taxon>
        <taxon>Candidatus Brocadiaceae</taxon>
        <taxon>Candidatus Brocadia</taxon>
    </lineage>
</organism>
<keyword evidence="3" id="KW-0540">Nuclease</keyword>
<dbReference type="AlphaFoldDB" id="A0A0M2UZJ6"/>
<dbReference type="GO" id="GO:0004519">
    <property type="term" value="F:endonuclease activity"/>
    <property type="evidence" value="ECO:0007669"/>
    <property type="project" value="UniProtKB-KW"/>
</dbReference>
<keyword evidence="2" id="KW-1277">Toxin-antitoxin system</keyword>
<keyword evidence="5" id="KW-0378">Hydrolase</keyword>
<keyword evidence="4" id="KW-0255">Endonuclease</keyword>
<evidence type="ECO:0000256" key="1">
    <source>
        <dbReference type="ARBA" id="ARBA00006620"/>
    </source>
</evidence>
<evidence type="ECO:0000256" key="2">
    <source>
        <dbReference type="ARBA" id="ARBA00022649"/>
    </source>
</evidence>
<keyword evidence="6" id="KW-0694">RNA-binding</keyword>
<evidence type="ECO:0000256" key="6">
    <source>
        <dbReference type="ARBA" id="ARBA00022884"/>
    </source>
</evidence>
<evidence type="ECO:0000313" key="9">
    <source>
        <dbReference type="Proteomes" id="UP000034954"/>
    </source>
</evidence>
<dbReference type="InterPro" id="IPR012933">
    <property type="entry name" value="HicA_mRNA_interferase"/>
</dbReference>
<dbReference type="Pfam" id="PF07927">
    <property type="entry name" value="HicA_toxin"/>
    <property type="match status" value="1"/>
</dbReference>
<proteinExistence type="inferred from homology"/>
<dbReference type="GO" id="GO:0016787">
    <property type="term" value="F:hydrolase activity"/>
    <property type="evidence" value="ECO:0007669"/>
    <property type="project" value="UniProtKB-KW"/>
</dbReference>
<comment type="similarity">
    <text evidence="1">Belongs to the HicA mRNA interferase family.</text>
</comment>
<comment type="caution">
    <text evidence="8">The sequence shown here is derived from an EMBL/GenBank/DDBJ whole genome shotgun (WGS) entry which is preliminary data.</text>
</comment>
<protein>
    <submittedName>
        <fullName evidence="8">YcfA-like protein</fullName>
    </submittedName>
</protein>
<accession>A0A0M2UZJ6</accession>
<dbReference type="Proteomes" id="UP000034954">
    <property type="component" value="Unassembled WGS sequence"/>
</dbReference>
<evidence type="ECO:0000256" key="3">
    <source>
        <dbReference type="ARBA" id="ARBA00022722"/>
    </source>
</evidence>
<name>A0A0M2UZJ6_9BACT</name>
<dbReference type="GO" id="GO:0003729">
    <property type="term" value="F:mRNA binding"/>
    <property type="evidence" value="ECO:0007669"/>
    <property type="project" value="InterPro"/>
</dbReference>
<evidence type="ECO:0000256" key="5">
    <source>
        <dbReference type="ARBA" id="ARBA00022801"/>
    </source>
</evidence>
<dbReference type="Gene3D" id="3.30.920.30">
    <property type="entry name" value="Hypothetical protein"/>
    <property type="match status" value="1"/>
</dbReference>